<evidence type="ECO:0000256" key="2">
    <source>
        <dbReference type="PROSITE-ProRule" id="PRU00235"/>
    </source>
</evidence>
<proteinExistence type="predicted"/>
<feature type="repeat" description="RCC1" evidence="2">
    <location>
        <begin position="1200"/>
        <end position="1254"/>
    </location>
</feature>
<dbReference type="Gene3D" id="2.130.10.30">
    <property type="entry name" value="Regulator of chromosome condensation 1/beta-lactamase-inhibitor protein II"/>
    <property type="match status" value="1"/>
</dbReference>
<evidence type="ECO:0000313" key="4">
    <source>
        <dbReference type="EnsemblMetazoa" id="KAF7495927.1"/>
    </source>
</evidence>
<dbReference type="EnsemblMetazoa" id="SSS_2771s_mrna">
    <property type="protein sequence ID" value="KAF7495927.1"/>
    <property type="gene ID" value="SSS_2771"/>
</dbReference>
<evidence type="ECO:0000256" key="1">
    <source>
        <dbReference type="ARBA" id="ARBA00022737"/>
    </source>
</evidence>
<keyword evidence="1" id="KW-0677">Repeat</keyword>
<dbReference type="SUPFAM" id="SSF50985">
    <property type="entry name" value="RCC1/BLIP-II"/>
    <property type="match status" value="2"/>
</dbReference>
<dbReference type="PRINTS" id="PR00633">
    <property type="entry name" value="RCCNDNSATION"/>
</dbReference>
<dbReference type="GO" id="GO:0005737">
    <property type="term" value="C:cytoplasm"/>
    <property type="evidence" value="ECO:0007669"/>
    <property type="project" value="TreeGrafter"/>
</dbReference>
<feature type="repeat" description="RCC1" evidence="2">
    <location>
        <begin position="1255"/>
        <end position="1308"/>
    </location>
</feature>
<organism evidence="3">
    <name type="scientific">Sarcoptes scabiei</name>
    <name type="common">Itch mite</name>
    <name type="synonym">Acarus scabiei</name>
    <dbReference type="NCBI Taxonomy" id="52283"/>
    <lineage>
        <taxon>Eukaryota</taxon>
        <taxon>Metazoa</taxon>
        <taxon>Ecdysozoa</taxon>
        <taxon>Arthropoda</taxon>
        <taxon>Chelicerata</taxon>
        <taxon>Arachnida</taxon>
        <taxon>Acari</taxon>
        <taxon>Acariformes</taxon>
        <taxon>Sarcoptiformes</taxon>
        <taxon>Astigmata</taxon>
        <taxon>Psoroptidia</taxon>
        <taxon>Sarcoptoidea</taxon>
        <taxon>Sarcoptidae</taxon>
        <taxon>Sarcoptinae</taxon>
        <taxon>Sarcoptes</taxon>
    </lineage>
</organism>
<evidence type="ECO:0000313" key="3">
    <source>
        <dbReference type="EMBL" id="KAF7495927.1"/>
    </source>
</evidence>
<feature type="repeat" description="RCC1" evidence="2">
    <location>
        <begin position="1147"/>
        <end position="1199"/>
    </location>
</feature>
<reference evidence="4" key="3">
    <citation type="submission" date="2022-06" db="UniProtKB">
        <authorList>
            <consortium name="EnsemblMetazoa"/>
        </authorList>
    </citation>
    <scope>IDENTIFICATION</scope>
</reference>
<dbReference type="OrthoDB" id="6513315at2759"/>
<dbReference type="EMBL" id="WVUK01000043">
    <property type="protein sequence ID" value="KAF7495927.1"/>
    <property type="molecule type" value="Genomic_DNA"/>
</dbReference>
<gene>
    <name evidence="3" type="ORF">SSS_2771</name>
</gene>
<protein>
    <submittedName>
        <fullName evidence="3">X-linked retinitis pigmentosa GTPase regulator -like protein</fullName>
    </submittedName>
</protein>
<dbReference type="PROSITE" id="PS50012">
    <property type="entry name" value="RCC1_3"/>
    <property type="match status" value="3"/>
</dbReference>
<dbReference type="InterPro" id="IPR009091">
    <property type="entry name" value="RCC1/BLIP-II"/>
</dbReference>
<evidence type="ECO:0000313" key="5">
    <source>
        <dbReference type="Proteomes" id="UP000070412"/>
    </source>
</evidence>
<dbReference type="InterPro" id="IPR051709">
    <property type="entry name" value="Ub-ligase/GTPase-reg"/>
</dbReference>
<dbReference type="PANTHER" id="PTHR45622">
    <property type="entry name" value="UBIQUITIN-PROTEIN LIGASE E3A-RELATED"/>
    <property type="match status" value="1"/>
</dbReference>
<keyword evidence="5" id="KW-1185">Reference proteome</keyword>
<sequence>MFQFFVSRKLADFVPDSSRYFNNTIKLASFAIVNECVFDRSQYGHHFVKVLANLLIFCEDFRLVLLQYCIFRDDGSNKDSYRWNHFFIPIDVAKGEIISVAFNRNGTQFLALTNHSFVYETSNLILSDTSVSFPTVFGNRLRTMDCNLDAVSCIAWWQNLVSSGSEFDDSIAFIGNRFGMILAIDVVSGVRLRHFYVPLSIERIEISADRSSEFLLINCHKSVQYKYPLGAMRNYQIDHSDRSLVENLQSKEKSIKTLFFNQLISNKSIENKEVNHLKYFSDSIYIEEDSGLLNTQETIEDSSIDGTKDSINDSWILSPQNHTGRIFVIKNNLQRFPNLHGNSRRNSEAEHIDSSRYSQNQIESNCYDTSLSPDSSKIEFDNPILEIYEFSLENFDIRFKAPPSTNKRYCFRINKELVEKIQSIRLIDCGSRFFLLLLNNEICFMISKSLTSKASSDESDLIVLNQEESLSNISGLDGNLDEFINGFSLIDLSNDLTTDPKTREEFRSDSSTRSEENRIINAFVIKPGTQNVSIEEFLKQKMNTPMNSDAQDDPEFSNQSFSKDQIFFQSLLQTKYEESIQKIDEQILIVTDRSVFVIESMEKMFGNLFHTEIQKIWTKFYSAYQEDYDIANILPYVRLMVECFVSQEVQSSQRLRLFFEHSYQLWLFRSFLFVLDSIQLEYKQSIPIGCDCFGDFTAIDKSRDIHFEAKILDTLRLTQSSRFFMGYLIKALIYFELWSISLQIIENQLAIISLSAMQNEENRNLSSQILQSLIEINRKISDRKIDSKFKSDSERILYNYLYRFRNFYNAIQVLKSLVDCNLFEMAEYLAFLTGNHLHLVQYLLNRFSSCRMDRENLQDSKVMRMLSSKQITYSLILSTEFLDERRSINLIELYLKFWITNLTANYDLNTLFRLSKVLDPRRKTMKILLHHTLSYCNQTFLRHFDSFDSDCKFFDDTNTDFDRSESSDTFSYLIDTKLNSLLPIQREDLLNLYIFVRLLYLKCLAKNAKIKQFYDFSFTETFKDWVFSLKEYSRFSELHWRSDTFQNQSINRFETSEVPWRITSGSNFFILYDWEKFCIIEEKNNLQFGKDMIFPNNNGKYISESDGNFSTKSVTPVWNRVFSTVIGEPIDQISAGFQHIIILTKKSNLYAVGNSNFGQLGLGSHTLSTQYPALIPRLRNCHIKKIVCGSYHTVFLTKTGQMFSFGWALHGQLGHGSIEDVYVPKLIDYFERLQNCPLIDIAAGYAHTAALDINGDLYIFGQNSYGQLGNICKTDTIKSILPRKVNLTGGPVKLISCGPFHTVVMIESEQSGNEKKIFCWGINPRIWRTRMRSINYFTIDSKKNSDKKQTISDYAKIRELSLPKINPNDQIIDIKAGQSYIIILTKSGKVFTMDYNSDHRAETSQDFDAEAMHTAEYFGSKIVDVSCGSHFVLALDSQGNLWNLGGTKSLLKAQNSADFRRFSANRERKQSISKSMFDHKRSCSDKVSLFSDGNHAKPTVIFSVSKPNQTKSLDNDVKKDSIHHYRCRQIKKNFKKKINQLKTENPVLKEQFDLLRTIIFDCYYSDFRSLIERFAHFHLYQLCSWTAWLMENFSESFRFQLNTLIREVVGPKEIIISESEKLFSIFISKASKISPENARSEMTNQIVKSFFAFWQTNLIEAETTSLNLNDLVTVVEKILHEAEYFKNPYFGIHFLCELQRANDRFRLRPTLNQRNLIDVLNSTITSILKNIDKMTVTLQEIFEKQLDWESFFNCSNSISNESCIPKYRFENEWKKLISTLMISNSDSIESVPEYRNDILIEINVPKDIESENENGEILVFNCGHYMSKNHYIDTLRNLIENHFLTANQMIFSNESSSLIAKIVQDQTSFEYFIRQWIEKCLKQLDCFFCYKQNTSEH</sequence>
<reference evidence="5" key="1">
    <citation type="journal article" date="2020" name="PLoS Negl. Trop. Dis.">
        <title>High-quality nuclear genome for Sarcoptes scabiei-A critical resource for a neglected parasite.</title>
        <authorList>
            <person name="Korhonen P.K."/>
            <person name="Gasser R.B."/>
            <person name="Ma G."/>
            <person name="Wang T."/>
            <person name="Stroehlein A.J."/>
            <person name="Young N.D."/>
            <person name="Ang C.S."/>
            <person name="Fernando D.D."/>
            <person name="Lu H.C."/>
            <person name="Taylor S."/>
            <person name="Reynolds S.L."/>
            <person name="Mofiz E."/>
            <person name="Najaraj S.H."/>
            <person name="Gowda H."/>
            <person name="Madugundu A."/>
            <person name="Renuse S."/>
            <person name="Holt D."/>
            <person name="Pandey A."/>
            <person name="Papenfuss A.T."/>
            <person name="Fischer K."/>
        </authorList>
    </citation>
    <scope>NUCLEOTIDE SEQUENCE [LARGE SCALE GENOMIC DNA]</scope>
</reference>
<dbReference type="InterPro" id="IPR000408">
    <property type="entry name" value="Reg_chr_condens"/>
</dbReference>
<dbReference type="Pfam" id="PF00415">
    <property type="entry name" value="RCC1"/>
    <property type="match status" value="3"/>
</dbReference>
<accession>A0A834VFR5</accession>
<dbReference type="PANTHER" id="PTHR45622:SF58">
    <property type="entry name" value="REGULATOR OF CHROMOSOME CONDENSATION DOMAIN-CONTAINING PROTEIN"/>
    <property type="match status" value="1"/>
</dbReference>
<dbReference type="Proteomes" id="UP000070412">
    <property type="component" value="Unassembled WGS sequence"/>
</dbReference>
<reference evidence="3" key="2">
    <citation type="submission" date="2020-01" db="EMBL/GenBank/DDBJ databases">
        <authorList>
            <person name="Korhonen P.K.K."/>
            <person name="Guangxu M.G."/>
            <person name="Wang T.W."/>
            <person name="Stroehlein A.J.S."/>
            <person name="Young N.D."/>
            <person name="Ang C.-S.A."/>
            <person name="Fernando D.W.F."/>
            <person name="Lu H.L."/>
            <person name="Taylor S.T."/>
            <person name="Ehtesham M.E.M."/>
            <person name="Najaraj S.H.N."/>
            <person name="Harsha G.H.G."/>
            <person name="Madugundu A.M."/>
            <person name="Renuse S.R."/>
            <person name="Holt D.H."/>
            <person name="Pandey A.P."/>
            <person name="Papenfuss A.P."/>
            <person name="Gasser R.B.G."/>
            <person name="Fischer K.F."/>
        </authorList>
    </citation>
    <scope>NUCLEOTIDE SEQUENCE</scope>
    <source>
        <strain evidence="3">SSS_KF_BRIS2020</strain>
    </source>
</reference>
<name>A0A834VFR5_SARSC</name>